<dbReference type="EMBL" id="MVIT01000067">
    <property type="protein sequence ID" value="OOV41988.1"/>
    <property type="molecule type" value="Genomic_DNA"/>
</dbReference>
<proteinExistence type="predicted"/>
<dbReference type="Proteomes" id="UP000191008">
    <property type="component" value="Unassembled WGS sequence"/>
</dbReference>
<accession>A0A1T1DM88</accession>
<comment type="caution">
    <text evidence="1">The sequence shown here is derived from an EMBL/GenBank/DDBJ whole genome shotgun (WGS) entry which is preliminary data.</text>
</comment>
<organism evidence="1 2">
    <name type="scientific">Leptospira kirschneri serovar Pomona</name>
    <dbReference type="NCBI Taxonomy" id="561005"/>
    <lineage>
        <taxon>Bacteria</taxon>
        <taxon>Pseudomonadati</taxon>
        <taxon>Spirochaetota</taxon>
        <taxon>Spirochaetia</taxon>
        <taxon>Leptospirales</taxon>
        <taxon>Leptospiraceae</taxon>
        <taxon>Leptospira</taxon>
    </lineage>
</organism>
<evidence type="ECO:0000313" key="2">
    <source>
        <dbReference type="Proteomes" id="UP000191008"/>
    </source>
</evidence>
<name>A0A1T1DM88_9LEPT</name>
<dbReference type="AlphaFoldDB" id="A0A1T1DM88"/>
<sequence>MSFCVNLCFYQYVEPSKSITLVDILDIIGSYLSCSKEIILLSMKMVNGSEIRPALNLCLRK</sequence>
<evidence type="ECO:0000313" key="1">
    <source>
        <dbReference type="EMBL" id="OOV41988.1"/>
    </source>
</evidence>
<gene>
    <name evidence="1" type="ORF">B1J93_11675</name>
</gene>
<protein>
    <submittedName>
        <fullName evidence="1">Uncharacterized protein</fullName>
    </submittedName>
</protein>
<reference evidence="1 2" key="1">
    <citation type="submission" date="2017-02" db="EMBL/GenBank/DDBJ databases">
        <title>Comparative genomic analysis of Brazilian Leptospira kirschneri strains of different serogroups.</title>
        <authorList>
            <person name="Moreno L.Z."/>
            <person name="Miraglia F."/>
            <person name="Kremer F.S."/>
            <person name="Eslabao M.R."/>
            <person name="Lilenbaum W."/>
            <person name="Dellagostin O.A."/>
            <person name="Moreno A.M."/>
        </authorList>
    </citation>
    <scope>NUCLEOTIDE SEQUENCE [LARGE SCALE GENOMIC DNA]</scope>
    <source>
        <strain evidence="1 2">M110/06</strain>
    </source>
</reference>